<dbReference type="InterPro" id="IPR041342">
    <property type="entry name" value="CBM35"/>
</dbReference>
<dbReference type="InterPro" id="IPR036116">
    <property type="entry name" value="FN3_sf"/>
</dbReference>
<dbReference type="SMART" id="SM00606">
    <property type="entry name" value="CBD_IV"/>
    <property type="match status" value="1"/>
</dbReference>
<protein>
    <submittedName>
        <fullName evidence="8">Por secretion system C-terminal sorting domain-containing protein</fullName>
    </submittedName>
</protein>
<dbReference type="EMBL" id="OCMT01000001">
    <property type="protein sequence ID" value="SOD12070.1"/>
    <property type="molecule type" value="Genomic_DNA"/>
</dbReference>
<dbReference type="InterPro" id="IPR005084">
    <property type="entry name" value="CBM6"/>
</dbReference>
<dbReference type="Proteomes" id="UP000219281">
    <property type="component" value="Unassembled WGS sequence"/>
</dbReference>
<organism evidence="8 9">
    <name type="scientific">Pedobacter xixiisoli</name>
    <dbReference type="NCBI Taxonomy" id="1476464"/>
    <lineage>
        <taxon>Bacteria</taxon>
        <taxon>Pseudomonadati</taxon>
        <taxon>Bacteroidota</taxon>
        <taxon>Sphingobacteriia</taxon>
        <taxon>Sphingobacteriales</taxon>
        <taxon>Sphingobacteriaceae</taxon>
        <taxon>Pedobacter</taxon>
    </lineage>
</organism>
<evidence type="ECO:0000256" key="4">
    <source>
        <dbReference type="ARBA" id="ARBA00023295"/>
    </source>
</evidence>
<dbReference type="Pfam" id="PF00150">
    <property type="entry name" value="Cellulase"/>
    <property type="match status" value="1"/>
</dbReference>
<dbReference type="InterPro" id="IPR013783">
    <property type="entry name" value="Ig-like_fold"/>
</dbReference>
<dbReference type="GO" id="GO:0030246">
    <property type="term" value="F:carbohydrate binding"/>
    <property type="evidence" value="ECO:0007669"/>
    <property type="project" value="InterPro"/>
</dbReference>
<dbReference type="GO" id="GO:0016020">
    <property type="term" value="C:membrane"/>
    <property type="evidence" value="ECO:0007669"/>
    <property type="project" value="InterPro"/>
</dbReference>
<dbReference type="SMART" id="SM00060">
    <property type="entry name" value="FN3"/>
    <property type="match status" value="3"/>
</dbReference>
<evidence type="ECO:0000259" key="6">
    <source>
        <dbReference type="PROSITE" id="PS50853"/>
    </source>
</evidence>
<feature type="chain" id="PRO_5012854852" evidence="5">
    <location>
        <begin position="21"/>
        <end position="1349"/>
    </location>
</feature>
<dbReference type="InterPro" id="IPR006584">
    <property type="entry name" value="Cellulose-bd_IV"/>
</dbReference>
<feature type="domain" description="Fibronectin type-III" evidence="6">
    <location>
        <begin position="754"/>
        <end position="842"/>
    </location>
</feature>
<evidence type="ECO:0000259" key="7">
    <source>
        <dbReference type="PROSITE" id="PS51175"/>
    </source>
</evidence>
<dbReference type="OrthoDB" id="9800955at2"/>
<keyword evidence="4" id="KW-0326">Glycosidase</keyword>
<feature type="signal peptide" evidence="5">
    <location>
        <begin position="1"/>
        <end position="20"/>
    </location>
</feature>
<dbReference type="SUPFAM" id="SSF49265">
    <property type="entry name" value="Fibronectin type III"/>
    <property type="match status" value="1"/>
</dbReference>
<dbReference type="GO" id="GO:0004553">
    <property type="term" value="F:hydrolase activity, hydrolyzing O-glycosyl compounds"/>
    <property type="evidence" value="ECO:0007669"/>
    <property type="project" value="InterPro"/>
</dbReference>
<reference evidence="9" key="1">
    <citation type="submission" date="2017-09" db="EMBL/GenBank/DDBJ databases">
        <authorList>
            <person name="Varghese N."/>
            <person name="Submissions S."/>
        </authorList>
    </citation>
    <scope>NUCLEOTIDE SEQUENCE [LARGE SCALE GENOMIC DNA]</scope>
    <source>
        <strain evidence="9">CGMCC 1.12803</strain>
    </source>
</reference>
<dbReference type="InterPro" id="IPR015919">
    <property type="entry name" value="Cadherin-like_sf"/>
</dbReference>
<dbReference type="GO" id="GO:0009251">
    <property type="term" value="P:glucan catabolic process"/>
    <property type="evidence" value="ECO:0007669"/>
    <property type="project" value="TreeGrafter"/>
</dbReference>
<keyword evidence="1 5" id="KW-0732">Signal</keyword>
<keyword evidence="3" id="KW-1015">Disulfide bond</keyword>
<dbReference type="Gene3D" id="2.60.120.260">
    <property type="entry name" value="Galactose-binding domain-like"/>
    <property type="match status" value="1"/>
</dbReference>
<keyword evidence="2" id="KW-0378">Hydrolase</keyword>
<evidence type="ECO:0000256" key="2">
    <source>
        <dbReference type="ARBA" id="ARBA00022801"/>
    </source>
</evidence>
<dbReference type="PANTHER" id="PTHR34142">
    <property type="entry name" value="ENDO-BETA-1,4-GLUCANASE A"/>
    <property type="match status" value="1"/>
</dbReference>
<sequence length="1349" mass="148105">MKKLLTFLCILGCFWLEVSAQTVTQTWDFDNPVMGGKADGWSIVAYGSPNTLNGVLRLTATRNAGFCNINLVATGGVSIVDPAVSKRFVIRVKNGTKDRIANFIWTTPSGDKKMEILMSTEDTDFKEYVLDLTHDLRWEGNISRLLIQLPIPINVHSDQLPIEIDYIRFTEALTTAQLPSLVPKNPAPFGTNLSGGEFSFSGTASDWRYPRTQELDYLASKGFKLIRLPFLWERVQPTLNGPLSEESLSHLKNIVWAARTRGMWVLLDLHNYNRRRTKNPDNTIKDDIIGSAEAPISTIQDFWKKMAAEFKDFDNIYAHGIMNEPYSIPRDMPWVNTAQAIIDAIRTEDTQNTIMVGGDSYSSASSWPTVSDNLRKLKDPSNNLMFEAHSYFDKNSAGEYSTYVLDGATAQTGVNRVTPFVEWLKKYNLRGFMGEYGIPNNPNADSDKADAADNSLWNTLLDNTLQYLSSNGVNGTYWSYGTSWGTYKLNVYPNSNGTERPQMQVLANYLFAASPSSLSGINSPLVVSYKIGKPVVYKPTATNNPTGFIVTQLPVALSYNSSTQEITGTMPSGTHTIKIRATNASGQGEERDVVLRGVELKIPGTLQAEEYDGGGEGIAYHDKSIGNSGNFLHRDEDVDFRRSGTSPNFIYSVTHTMPGEWLKYTTNVQQEAAYRVKFRYVTTTAGTKVNFKVGNALVAENVELPVTTDLNAWADKFFEIPSLTVGEHQFTLEVVSGTFDIDRMEFAVAQPAITPTNLAATASGSAKVTVSWNASSNATSYKLERSESSSGTFTTVAENLTVTTFLDETVAPATTYYYRIKGVNVLGDGVASANVTATTAAYTIPAKVAGVAVLAKNGSVELSWTEQIDVTGYLIKRATTAGGPYTTLTTVANSPYTDAAIVNNTTYYYVVAAENTLGVGENSEEKIATPSNVEYAYWSFDQINETTGVIDSWGNYDGTFDPNASFGSNANTSHITFLEPANSYLNNSVRFRGKAASYIKVPNGLMSDLNDFTVSVWYRHIANVGGARIFDFGVGDNYGTNEPNANRKMMYLTTRAGTNNRITYGIQNGGTLQSVESNVTLATGATWHNIVLTQSGNMVTLYLNGQQVGQRTDITIKPSDLGLTTANYLGKSRFATPAVLDGVLDEFKIFNRALTHAEIVLMGSTVMPVAFLNFDAEKQKNGSVELDWSTRSESNNAHFEVLRSKDGKFFDNIAHVKGAGNSAELKKYRHTDHTPQLGINYYKLKQVDLNGAESYHPKVLAITPSLDGNGDLKIYANAGKLSLRVNTTQLASFDLYLSDLSGRIVAKFANNVVPGNNTFEFALGRQLQGAYVATYVTKGEKKSVKLIIN</sequence>
<dbReference type="SUPFAM" id="SSF49899">
    <property type="entry name" value="Concanavalin A-like lectins/glucanases"/>
    <property type="match status" value="1"/>
</dbReference>
<evidence type="ECO:0000313" key="9">
    <source>
        <dbReference type="Proteomes" id="UP000219281"/>
    </source>
</evidence>
<dbReference type="SMART" id="SM00560">
    <property type="entry name" value="LamGL"/>
    <property type="match status" value="1"/>
</dbReference>
<dbReference type="CDD" id="cd04080">
    <property type="entry name" value="CBM6_cellulase-like"/>
    <property type="match status" value="1"/>
</dbReference>
<dbReference type="SUPFAM" id="SSF51445">
    <property type="entry name" value="(Trans)glycosidases"/>
    <property type="match status" value="1"/>
</dbReference>
<evidence type="ECO:0000256" key="3">
    <source>
        <dbReference type="ARBA" id="ARBA00023157"/>
    </source>
</evidence>
<dbReference type="Gene3D" id="2.60.120.200">
    <property type="match status" value="1"/>
</dbReference>
<dbReference type="RefSeq" id="WP_097128262.1">
    <property type="nucleotide sequence ID" value="NZ_OCMT01000001.1"/>
</dbReference>
<dbReference type="InterPro" id="IPR008979">
    <property type="entry name" value="Galactose-bd-like_sf"/>
</dbReference>
<evidence type="ECO:0000313" key="8">
    <source>
        <dbReference type="EMBL" id="SOD12070.1"/>
    </source>
</evidence>
<dbReference type="Pfam" id="PF13385">
    <property type="entry name" value="Laminin_G_3"/>
    <property type="match status" value="1"/>
</dbReference>
<dbReference type="InterPro" id="IPR006558">
    <property type="entry name" value="LamG-like"/>
</dbReference>
<dbReference type="SUPFAM" id="SSF49313">
    <property type="entry name" value="Cadherin-like"/>
    <property type="match status" value="1"/>
</dbReference>
<dbReference type="PROSITE" id="PS51175">
    <property type="entry name" value="CBM6"/>
    <property type="match status" value="1"/>
</dbReference>
<evidence type="ECO:0000256" key="5">
    <source>
        <dbReference type="SAM" id="SignalP"/>
    </source>
</evidence>
<dbReference type="InterPro" id="IPR001547">
    <property type="entry name" value="Glyco_hydro_5"/>
</dbReference>
<dbReference type="Gene3D" id="2.60.40.10">
    <property type="entry name" value="Immunoglobulins"/>
    <property type="match status" value="3"/>
</dbReference>
<accession>A0A285ZR24</accession>
<dbReference type="InterPro" id="IPR017853">
    <property type="entry name" value="GH"/>
</dbReference>
<dbReference type="PROSITE" id="PS50853">
    <property type="entry name" value="FN3"/>
    <property type="match status" value="1"/>
</dbReference>
<name>A0A285ZR24_9SPHI</name>
<dbReference type="SUPFAM" id="SSF49785">
    <property type="entry name" value="Galactose-binding domain-like"/>
    <property type="match status" value="1"/>
</dbReference>
<dbReference type="Pfam" id="PF18099">
    <property type="entry name" value="CBM_35_2"/>
    <property type="match status" value="1"/>
</dbReference>
<evidence type="ECO:0000256" key="1">
    <source>
        <dbReference type="ARBA" id="ARBA00022729"/>
    </source>
</evidence>
<dbReference type="InterPro" id="IPR013320">
    <property type="entry name" value="ConA-like_dom_sf"/>
</dbReference>
<dbReference type="GO" id="GO:0005509">
    <property type="term" value="F:calcium ion binding"/>
    <property type="evidence" value="ECO:0007669"/>
    <property type="project" value="InterPro"/>
</dbReference>
<feature type="domain" description="CBM6" evidence="7">
    <location>
        <begin position="604"/>
        <end position="747"/>
    </location>
</feature>
<keyword evidence="9" id="KW-1185">Reference proteome</keyword>
<dbReference type="CDD" id="cd00063">
    <property type="entry name" value="FN3"/>
    <property type="match status" value="2"/>
</dbReference>
<proteinExistence type="predicted"/>
<dbReference type="Gene3D" id="3.20.20.80">
    <property type="entry name" value="Glycosidases"/>
    <property type="match status" value="1"/>
</dbReference>
<dbReference type="Pfam" id="PF00041">
    <property type="entry name" value="fn3"/>
    <property type="match status" value="1"/>
</dbReference>
<dbReference type="InterPro" id="IPR003961">
    <property type="entry name" value="FN3_dom"/>
</dbReference>
<dbReference type="PANTHER" id="PTHR34142:SF1">
    <property type="entry name" value="GLYCOSIDE HYDROLASE FAMILY 5 DOMAIN-CONTAINING PROTEIN"/>
    <property type="match status" value="1"/>
</dbReference>
<gene>
    <name evidence="8" type="ORF">SAMN06297358_0479</name>
</gene>